<accession>A0A225DNM1</accession>
<evidence type="ECO:0000313" key="6">
    <source>
        <dbReference type="Proteomes" id="UP000214646"/>
    </source>
</evidence>
<sequence>MTDERKELILRLLAERLSLRAIARVTGVSRSWLQAFVNTVYQDETPWEPGPVNTQEGEIVVEADELWSYVGNKREPWWIWVALNARTRQVVGMAAGDRSEQTAQCLWDALPQAYRDRAIVATDFHAPYRAVIPEDRHAAAGKDAGLTAHIERFWCTLRQRCGRLVRKTLSFSKKWENHIGALWYFIRLYNKSRS</sequence>
<reference evidence="6" key="1">
    <citation type="submission" date="2017-06" db="EMBL/GenBank/DDBJ databases">
        <title>Genome analysis of Fimbriiglobus ruber SP5, the first member of the order Planctomycetales with confirmed chitinolytic capability.</title>
        <authorList>
            <person name="Ravin N.V."/>
            <person name="Rakitin A.L."/>
            <person name="Ivanova A.A."/>
            <person name="Beletsky A.V."/>
            <person name="Kulichevskaya I.S."/>
            <person name="Mardanov A.V."/>
            <person name="Dedysh S.N."/>
        </authorList>
    </citation>
    <scope>NUCLEOTIDE SEQUENCE [LARGE SCALE GENOMIC DNA]</scope>
    <source>
        <strain evidence="6">SP5</strain>
    </source>
</reference>
<comment type="function">
    <text evidence="1">Absolutely required for transposition of IS1.</text>
</comment>
<evidence type="ECO:0008006" key="7">
    <source>
        <dbReference type="Google" id="ProtNLM"/>
    </source>
</evidence>
<dbReference type="GO" id="GO:0004803">
    <property type="term" value="F:transposase activity"/>
    <property type="evidence" value="ECO:0007669"/>
    <property type="project" value="InterPro"/>
</dbReference>
<dbReference type="GO" id="GO:0006313">
    <property type="term" value="P:DNA transposition"/>
    <property type="evidence" value="ECO:0007669"/>
    <property type="project" value="InterPro"/>
</dbReference>
<dbReference type="Pfam" id="PF03400">
    <property type="entry name" value="DDE_Tnp_IS1"/>
    <property type="match status" value="1"/>
</dbReference>
<dbReference type="InterPro" id="IPR005063">
    <property type="entry name" value="Transposase_27"/>
</dbReference>
<dbReference type="NCBIfam" id="NF033558">
    <property type="entry name" value="transpos_IS1"/>
    <property type="match status" value="1"/>
</dbReference>
<name>A0A225DNM1_9BACT</name>
<proteinExistence type="inferred from homology"/>
<keyword evidence="4" id="KW-0233">DNA recombination</keyword>
<evidence type="ECO:0000313" key="5">
    <source>
        <dbReference type="EMBL" id="OWK40178.1"/>
    </source>
</evidence>
<organism evidence="5 6">
    <name type="scientific">Fimbriiglobus ruber</name>
    <dbReference type="NCBI Taxonomy" id="1908690"/>
    <lineage>
        <taxon>Bacteria</taxon>
        <taxon>Pseudomonadati</taxon>
        <taxon>Planctomycetota</taxon>
        <taxon>Planctomycetia</taxon>
        <taxon>Gemmatales</taxon>
        <taxon>Gemmataceae</taxon>
        <taxon>Fimbriiglobus</taxon>
    </lineage>
</organism>
<evidence type="ECO:0000256" key="3">
    <source>
        <dbReference type="ARBA" id="ARBA00022578"/>
    </source>
</evidence>
<dbReference type="PANTHER" id="PTHR33293:SF1">
    <property type="entry name" value="INSERTION ELEMENT IS1 1 PROTEIN INSB-RELATED"/>
    <property type="match status" value="1"/>
</dbReference>
<comment type="caution">
    <text evidence="5">The sequence shown here is derived from an EMBL/GenBank/DDBJ whole genome shotgun (WGS) entry which is preliminary data.</text>
</comment>
<keyword evidence="6" id="KW-1185">Reference proteome</keyword>
<gene>
    <name evidence="5" type="ORF">FRUB_05097</name>
</gene>
<keyword evidence="3" id="KW-0815">Transposition</keyword>
<comment type="similarity">
    <text evidence="2">Belongs to the transposase 27 family.</text>
</comment>
<dbReference type="GO" id="GO:0003677">
    <property type="term" value="F:DNA binding"/>
    <property type="evidence" value="ECO:0007669"/>
    <property type="project" value="InterPro"/>
</dbReference>
<protein>
    <recommendedName>
        <fullName evidence="7">Mobile element protein</fullName>
    </recommendedName>
</protein>
<dbReference type="PANTHER" id="PTHR33293">
    <property type="entry name" value="INSERTION ELEMENT IS1 1 PROTEIN INSB-RELATED"/>
    <property type="match status" value="1"/>
</dbReference>
<evidence type="ECO:0000256" key="1">
    <source>
        <dbReference type="ARBA" id="ARBA00004091"/>
    </source>
</evidence>
<dbReference type="InterPro" id="IPR051354">
    <property type="entry name" value="Transposase_27_IS1"/>
</dbReference>
<dbReference type="AlphaFoldDB" id="A0A225DNM1"/>
<dbReference type="Proteomes" id="UP000214646">
    <property type="component" value="Unassembled WGS sequence"/>
</dbReference>
<evidence type="ECO:0000256" key="4">
    <source>
        <dbReference type="ARBA" id="ARBA00023172"/>
    </source>
</evidence>
<dbReference type="EMBL" id="NIDE01000008">
    <property type="protein sequence ID" value="OWK40178.1"/>
    <property type="molecule type" value="Genomic_DNA"/>
</dbReference>
<evidence type="ECO:0000256" key="2">
    <source>
        <dbReference type="ARBA" id="ARBA00008841"/>
    </source>
</evidence>